<dbReference type="GO" id="GO:0022857">
    <property type="term" value="F:transmembrane transporter activity"/>
    <property type="evidence" value="ECO:0007669"/>
    <property type="project" value="InterPro"/>
</dbReference>
<dbReference type="GO" id="GO:0016020">
    <property type="term" value="C:membrane"/>
    <property type="evidence" value="ECO:0007669"/>
    <property type="project" value="UniProtKB-SubCell"/>
</dbReference>
<name>A0A7R7XE38_9EURO</name>
<evidence type="ECO:0000259" key="8">
    <source>
        <dbReference type="PROSITE" id="PS50850"/>
    </source>
</evidence>
<evidence type="ECO:0000256" key="1">
    <source>
        <dbReference type="ARBA" id="ARBA00004141"/>
    </source>
</evidence>
<keyword evidence="4 7" id="KW-1133">Transmembrane helix</keyword>
<dbReference type="InterPro" id="IPR036259">
    <property type="entry name" value="MFS_trans_sf"/>
</dbReference>
<proteinExistence type="predicted"/>
<dbReference type="InterPro" id="IPR011701">
    <property type="entry name" value="MFS"/>
</dbReference>
<feature type="transmembrane region" description="Helical" evidence="7">
    <location>
        <begin position="108"/>
        <end position="130"/>
    </location>
</feature>
<comment type="subcellular location">
    <subcellularLocation>
        <location evidence="1">Membrane</location>
        <topology evidence="1">Multi-pass membrane protein</topology>
    </subcellularLocation>
</comment>
<dbReference type="AlphaFoldDB" id="A0A7R7XE38"/>
<dbReference type="EMBL" id="AP024443">
    <property type="protein sequence ID" value="BCS19506.1"/>
    <property type="molecule type" value="Genomic_DNA"/>
</dbReference>
<feature type="transmembrane region" description="Helical" evidence="7">
    <location>
        <begin position="393"/>
        <end position="413"/>
    </location>
</feature>
<feature type="transmembrane region" description="Helical" evidence="7">
    <location>
        <begin position="298"/>
        <end position="322"/>
    </location>
</feature>
<evidence type="ECO:0000313" key="9">
    <source>
        <dbReference type="EMBL" id="BCS19506.1"/>
    </source>
</evidence>
<dbReference type="Proteomes" id="UP000654913">
    <property type="component" value="Chromosome 1"/>
</dbReference>
<feature type="transmembrane region" description="Helical" evidence="7">
    <location>
        <begin position="363"/>
        <end position="381"/>
    </location>
</feature>
<dbReference type="SUPFAM" id="SSF103473">
    <property type="entry name" value="MFS general substrate transporter"/>
    <property type="match status" value="1"/>
</dbReference>
<dbReference type="FunFam" id="1.20.1250.20:FF:000556">
    <property type="entry name" value="MFS transporter, putative (AFU_orthologue AFUA_1G17530)"/>
    <property type="match status" value="1"/>
</dbReference>
<dbReference type="Pfam" id="PF07690">
    <property type="entry name" value="MFS_1"/>
    <property type="match status" value="1"/>
</dbReference>
<feature type="transmembrane region" description="Helical" evidence="7">
    <location>
        <begin position="457"/>
        <end position="480"/>
    </location>
</feature>
<dbReference type="PANTHER" id="PTHR43791">
    <property type="entry name" value="PERMEASE-RELATED"/>
    <property type="match status" value="1"/>
</dbReference>
<keyword evidence="5 7" id="KW-0472">Membrane</keyword>
<evidence type="ECO:0000256" key="7">
    <source>
        <dbReference type="SAM" id="Phobius"/>
    </source>
</evidence>
<accession>A0A7R7XE38</accession>
<feature type="domain" description="Major facilitator superfamily (MFS) profile" evidence="8">
    <location>
        <begin position="59"/>
        <end position="484"/>
    </location>
</feature>
<reference evidence="9" key="2">
    <citation type="submission" date="2021-02" db="EMBL/GenBank/DDBJ databases">
        <title>Aspergillus puulaauensis MK2 genome sequence.</title>
        <authorList>
            <person name="Futagami T."/>
            <person name="Mori K."/>
            <person name="Kadooka C."/>
            <person name="Tanaka T."/>
        </authorList>
    </citation>
    <scope>NUCLEOTIDE SEQUENCE</scope>
    <source>
        <strain evidence="9">MK2</strain>
    </source>
</reference>
<sequence>MDSAMASNSLVQEQLQDAGPPRVDEKTIATGGIDLLGEEAKPIDPEVERRVLRKIDLFLMPAMVIGYGLVYYDKAILGNAVLFGMTTDLQLSVTDNSVSPPVTDTSRLSWATSIFYFGQLAGSYPMTYILQCFQTRRVLGPAVIIWAIICAATAGVTTWKGLFAQRFFLGFTEAIIPTGFMVIVSGFYTQREQSSRQSWWFSGTGWFTIIGGAFNYGFAQIDSGALKPWQYIYIFAGILTFLFGIWCFFLPNDPLNAWFLTPEERLVAVERLRASQTGVKHKKFKTGQLKEAILDIRIWLVSLTMAAAYTVNGAVSGFGPLIVSTFGYSSLESILFQFPLGGISAFGIIGTGWLCSRYRNIRVILLILCCLPVIAGFVMIWKSTWGYKPATPVAGYSLIGFFGPVVGITISLGASNIAGETKKSFMAAAVFVAYCVGNIVGPQLIHTQQKADHYPDLWTGLIICYCITILCASVLAVLWFRENRQRAGLGLNESERDRLAFKDLTDKENLHFRYVY</sequence>
<gene>
    <name evidence="9" type="ORF">APUU_12334A</name>
</gene>
<dbReference type="RefSeq" id="XP_041551700.1">
    <property type="nucleotide sequence ID" value="XM_041698524.1"/>
</dbReference>
<dbReference type="GeneID" id="64969511"/>
<feature type="transmembrane region" description="Helical" evidence="7">
    <location>
        <begin position="334"/>
        <end position="356"/>
    </location>
</feature>
<dbReference type="PANTHER" id="PTHR43791:SF55">
    <property type="entry name" value="TRANSPORTER, PUTATIVE (AFU_ORTHOLOGUE AFUA_6G01820)-RELATED"/>
    <property type="match status" value="1"/>
</dbReference>
<organism evidence="9 10">
    <name type="scientific">Aspergillus puulaauensis</name>
    <dbReference type="NCBI Taxonomy" id="1220207"/>
    <lineage>
        <taxon>Eukaryota</taxon>
        <taxon>Fungi</taxon>
        <taxon>Dikarya</taxon>
        <taxon>Ascomycota</taxon>
        <taxon>Pezizomycotina</taxon>
        <taxon>Eurotiomycetes</taxon>
        <taxon>Eurotiomycetidae</taxon>
        <taxon>Eurotiales</taxon>
        <taxon>Aspergillaceae</taxon>
        <taxon>Aspergillus</taxon>
    </lineage>
</organism>
<evidence type="ECO:0000256" key="4">
    <source>
        <dbReference type="ARBA" id="ARBA00022989"/>
    </source>
</evidence>
<dbReference type="InterPro" id="IPR020846">
    <property type="entry name" value="MFS_dom"/>
</dbReference>
<evidence type="ECO:0000256" key="2">
    <source>
        <dbReference type="ARBA" id="ARBA00022448"/>
    </source>
</evidence>
<feature type="transmembrane region" description="Helical" evidence="7">
    <location>
        <begin position="425"/>
        <end position="445"/>
    </location>
</feature>
<dbReference type="OrthoDB" id="1932925at2759"/>
<dbReference type="KEGG" id="apuu:APUU_12334A"/>
<reference evidence="9" key="1">
    <citation type="submission" date="2021-01" db="EMBL/GenBank/DDBJ databases">
        <authorList>
            <consortium name="Aspergillus puulaauensis MK2 genome sequencing consortium"/>
            <person name="Kazuki M."/>
            <person name="Futagami T."/>
        </authorList>
    </citation>
    <scope>NUCLEOTIDE SEQUENCE</scope>
    <source>
        <strain evidence="9">MK2</strain>
    </source>
</reference>
<evidence type="ECO:0000313" key="10">
    <source>
        <dbReference type="Proteomes" id="UP000654913"/>
    </source>
</evidence>
<feature type="region of interest" description="Disordered" evidence="6">
    <location>
        <begin position="1"/>
        <end position="24"/>
    </location>
</feature>
<feature type="compositionally biased region" description="Polar residues" evidence="6">
    <location>
        <begin position="1"/>
        <end position="15"/>
    </location>
</feature>
<evidence type="ECO:0000256" key="3">
    <source>
        <dbReference type="ARBA" id="ARBA00022692"/>
    </source>
</evidence>
<protein>
    <recommendedName>
        <fullName evidence="8">Major facilitator superfamily (MFS) profile domain-containing protein</fullName>
    </recommendedName>
</protein>
<keyword evidence="2" id="KW-0813">Transport</keyword>
<evidence type="ECO:0000256" key="5">
    <source>
        <dbReference type="ARBA" id="ARBA00023136"/>
    </source>
</evidence>
<keyword evidence="10" id="KW-1185">Reference proteome</keyword>
<keyword evidence="3 7" id="KW-0812">Transmembrane</keyword>
<feature type="transmembrane region" description="Helical" evidence="7">
    <location>
        <begin position="200"/>
        <end position="219"/>
    </location>
</feature>
<feature type="transmembrane region" description="Helical" evidence="7">
    <location>
        <begin position="231"/>
        <end position="250"/>
    </location>
</feature>
<dbReference type="Gene3D" id="1.20.1250.20">
    <property type="entry name" value="MFS general substrate transporter like domains"/>
    <property type="match status" value="1"/>
</dbReference>
<feature type="transmembrane region" description="Helical" evidence="7">
    <location>
        <begin position="142"/>
        <end position="162"/>
    </location>
</feature>
<dbReference type="PROSITE" id="PS50850">
    <property type="entry name" value="MFS"/>
    <property type="match status" value="1"/>
</dbReference>
<feature type="transmembrane region" description="Helical" evidence="7">
    <location>
        <begin position="168"/>
        <end position="188"/>
    </location>
</feature>
<evidence type="ECO:0000256" key="6">
    <source>
        <dbReference type="SAM" id="MobiDB-lite"/>
    </source>
</evidence>